<dbReference type="InterPro" id="IPR017517">
    <property type="entry name" value="Maleyloyr_isom"/>
</dbReference>
<feature type="domain" description="Mycothiol-dependent maleylpyruvate isomerase metal-binding" evidence="1">
    <location>
        <begin position="6"/>
        <end position="39"/>
    </location>
</feature>
<reference evidence="2 3" key="1">
    <citation type="submission" date="2018-06" db="EMBL/GenBank/DDBJ databases">
        <title>Genomic Encyclopedia of Type Strains, Phase IV (KMG-IV): sequencing the most valuable type-strain genomes for metagenomic binning, comparative biology and taxonomic classification.</title>
        <authorList>
            <person name="Goeker M."/>
        </authorList>
    </citation>
    <scope>NUCLEOTIDE SEQUENCE [LARGE SCALE GENOMIC DNA]</scope>
    <source>
        <strain evidence="2 3">DSM 45521</strain>
    </source>
</reference>
<dbReference type="Pfam" id="PF11716">
    <property type="entry name" value="MDMPI_N"/>
    <property type="match status" value="1"/>
</dbReference>
<dbReference type="OrthoDB" id="3268903at2"/>
<dbReference type="InterPro" id="IPR024344">
    <property type="entry name" value="MDMPI_metal-binding"/>
</dbReference>
<gene>
    <name evidence="2" type="ORF">DFR67_11731</name>
</gene>
<protein>
    <submittedName>
        <fullName evidence="2">Uncharacterized protein (TIGR03085 family)</fullName>
    </submittedName>
</protein>
<dbReference type="InterPro" id="IPR017519">
    <property type="entry name" value="CHP03085"/>
</dbReference>
<dbReference type="RefSeq" id="WP_110471982.1">
    <property type="nucleotide sequence ID" value="NZ_QJSP01000017.1"/>
</dbReference>
<dbReference type="InterPro" id="IPR034660">
    <property type="entry name" value="DinB/YfiT-like"/>
</dbReference>
<dbReference type="EMBL" id="QJSP01000017">
    <property type="protein sequence ID" value="PYE13261.1"/>
    <property type="molecule type" value="Genomic_DNA"/>
</dbReference>
<evidence type="ECO:0000259" key="1">
    <source>
        <dbReference type="Pfam" id="PF11716"/>
    </source>
</evidence>
<dbReference type="AlphaFoldDB" id="A0A318RCQ6"/>
<dbReference type="Gene3D" id="1.20.120.450">
    <property type="entry name" value="dinb family like domain"/>
    <property type="match status" value="1"/>
</dbReference>
<comment type="caution">
    <text evidence="2">The sequence shown here is derived from an EMBL/GenBank/DDBJ whole genome shotgun (WGS) entry which is preliminary data.</text>
</comment>
<accession>A0A318RCQ6</accession>
<sequence>MTIAQDERAALATTLRAVGPDAPTLCDGWTARDLTAHMIVREYRLDASPGILISAFAGHTEKVQNEVAAGDWDSMVRKFAAGPPLFSPLKLVDRFVNITEMFVHHEDVRRGGAEWEPRTLDTASTKAILGPLKAMGKRAIAKSPATVELVTPAGEQIGVGGRGPVVRVTGEPLELLLFVFGRSKTVLDFSGDVDAIAAVKAAKRGF</sequence>
<evidence type="ECO:0000313" key="3">
    <source>
        <dbReference type="Proteomes" id="UP000247591"/>
    </source>
</evidence>
<organism evidence="2 3">
    <name type="scientific">Williamsia limnetica</name>
    <dbReference type="NCBI Taxonomy" id="882452"/>
    <lineage>
        <taxon>Bacteria</taxon>
        <taxon>Bacillati</taxon>
        <taxon>Actinomycetota</taxon>
        <taxon>Actinomycetes</taxon>
        <taxon>Mycobacteriales</taxon>
        <taxon>Nocardiaceae</taxon>
        <taxon>Williamsia</taxon>
    </lineage>
</organism>
<dbReference type="GO" id="GO:0046872">
    <property type="term" value="F:metal ion binding"/>
    <property type="evidence" value="ECO:0007669"/>
    <property type="project" value="InterPro"/>
</dbReference>
<keyword evidence="3" id="KW-1185">Reference proteome</keyword>
<proteinExistence type="predicted"/>
<dbReference type="NCBIfam" id="TIGR03083">
    <property type="entry name" value="maleylpyruvate isomerase family mycothiol-dependent enzyme"/>
    <property type="match status" value="1"/>
</dbReference>
<dbReference type="SUPFAM" id="SSF109854">
    <property type="entry name" value="DinB/YfiT-like putative metalloenzymes"/>
    <property type="match status" value="1"/>
</dbReference>
<dbReference type="NCBIfam" id="TIGR03085">
    <property type="entry name" value="TIGR03085 family metal-binding protein"/>
    <property type="match status" value="1"/>
</dbReference>
<name>A0A318RCQ6_WILLI</name>
<dbReference type="Proteomes" id="UP000247591">
    <property type="component" value="Unassembled WGS sequence"/>
</dbReference>
<evidence type="ECO:0000313" key="2">
    <source>
        <dbReference type="EMBL" id="PYE13261.1"/>
    </source>
</evidence>